<organism evidence="1 2">
    <name type="scientific">Acetobacter nitrogenifigens DSM 23921 = NBRC 105050</name>
    <dbReference type="NCBI Taxonomy" id="1120919"/>
    <lineage>
        <taxon>Bacteria</taxon>
        <taxon>Pseudomonadati</taxon>
        <taxon>Pseudomonadota</taxon>
        <taxon>Alphaproteobacteria</taxon>
        <taxon>Acetobacterales</taxon>
        <taxon>Acetobacteraceae</taxon>
        <taxon>Acetobacter</taxon>
    </lineage>
</organism>
<dbReference type="STRING" id="1120919.GCA_000429165_02852"/>
<dbReference type="RefSeq" id="WP_026398455.1">
    <property type="nucleotide sequence ID" value="NZ_BAPG01000017.1"/>
</dbReference>
<reference evidence="1 2" key="1">
    <citation type="submission" date="2019-07" db="EMBL/GenBank/DDBJ databases">
        <title>Whole genome shotgun sequence of Acetobacter nitrogenifigens NBRC 105050.</title>
        <authorList>
            <person name="Hosoyama A."/>
            <person name="Uohara A."/>
            <person name="Ohji S."/>
            <person name="Ichikawa N."/>
        </authorList>
    </citation>
    <scope>NUCLEOTIDE SEQUENCE [LARGE SCALE GENOMIC DNA]</scope>
    <source>
        <strain evidence="1 2">NBRC 105050</strain>
    </source>
</reference>
<dbReference type="EMBL" id="BJYF01000021">
    <property type="protein sequence ID" value="GEN60861.1"/>
    <property type="molecule type" value="Genomic_DNA"/>
</dbReference>
<dbReference type="Proteomes" id="UP000321635">
    <property type="component" value="Unassembled WGS sequence"/>
</dbReference>
<evidence type="ECO:0000313" key="1">
    <source>
        <dbReference type="EMBL" id="GEN60861.1"/>
    </source>
</evidence>
<protein>
    <submittedName>
        <fullName evidence="1">Uncharacterized protein</fullName>
    </submittedName>
</protein>
<proteinExistence type="predicted"/>
<keyword evidence="2" id="KW-1185">Reference proteome</keyword>
<evidence type="ECO:0000313" key="2">
    <source>
        <dbReference type="Proteomes" id="UP000321635"/>
    </source>
</evidence>
<gene>
    <name evidence="1" type="ORF">ANI02nite_27450</name>
</gene>
<dbReference type="OrthoDB" id="8612906at2"/>
<dbReference type="AlphaFoldDB" id="A0A511XD99"/>
<name>A0A511XD99_9PROT</name>
<accession>A0A511XD99</accession>
<comment type="caution">
    <text evidence="1">The sequence shown here is derived from an EMBL/GenBank/DDBJ whole genome shotgun (WGS) entry which is preliminary data.</text>
</comment>
<sequence length="180" mass="19472">MAMKSTGGPGWEAAIAALQKKVAQGAHVNVGFLSGDEESKQEIPPATIAAFNEFGTATSPPRPFMRNAIAENKDDWPKQMAAALLATDYDVEKALGMVGEKIKDQIVKEIESFTEPANSPLTSLLKDRFPVPDRMTVADVWKAMRDVREGATAPPGKPLIWSGQMRDSVAFEVKDGPSED</sequence>